<dbReference type="AlphaFoldDB" id="A0AAD7GCP2"/>
<dbReference type="EMBL" id="JARKIE010000133">
    <property type="protein sequence ID" value="KAJ7678642.1"/>
    <property type="molecule type" value="Genomic_DNA"/>
</dbReference>
<accession>A0AAD7GCP2</accession>
<dbReference type="Proteomes" id="UP001221757">
    <property type="component" value="Unassembled WGS sequence"/>
</dbReference>
<evidence type="ECO:0000313" key="1">
    <source>
        <dbReference type="EMBL" id="KAJ7678642.1"/>
    </source>
</evidence>
<reference evidence="1" key="1">
    <citation type="submission" date="2023-03" db="EMBL/GenBank/DDBJ databases">
        <title>Massive genome expansion in bonnet fungi (Mycena s.s.) driven by repeated elements and novel gene families across ecological guilds.</title>
        <authorList>
            <consortium name="Lawrence Berkeley National Laboratory"/>
            <person name="Harder C.B."/>
            <person name="Miyauchi S."/>
            <person name="Viragh M."/>
            <person name="Kuo A."/>
            <person name="Thoen E."/>
            <person name="Andreopoulos B."/>
            <person name="Lu D."/>
            <person name="Skrede I."/>
            <person name="Drula E."/>
            <person name="Henrissat B."/>
            <person name="Morin E."/>
            <person name="Kohler A."/>
            <person name="Barry K."/>
            <person name="LaButti K."/>
            <person name="Morin E."/>
            <person name="Salamov A."/>
            <person name="Lipzen A."/>
            <person name="Mereny Z."/>
            <person name="Hegedus B."/>
            <person name="Baldrian P."/>
            <person name="Stursova M."/>
            <person name="Weitz H."/>
            <person name="Taylor A."/>
            <person name="Grigoriev I.V."/>
            <person name="Nagy L.G."/>
            <person name="Martin F."/>
            <person name="Kauserud H."/>
        </authorList>
    </citation>
    <scope>NUCLEOTIDE SEQUENCE</scope>
    <source>
        <strain evidence="1">CBHHK067</strain>
    </source>
</reference>
<organism evidence="1 2">
    <name type="scientific">Mycena rosella</name>
    <name type="common">Pink bonnet</name>
    <name type="synonym">Agaricus rosellus</name>
    <dbReference type="NCBI Taxonomy" id="1033263"/>
    <lineage>
        <taxon>Eukaryota</taxon>
        <taxon>Fungi</taxon>
        <taxon>Dikarya</taxon>
        <taxon>Basidiomycota</taxon>
        <taxon>Agaricomycotina</taxon>
        <taxon>Agaricomycetes</taxon>
        <taxon>Agaricomycetidae</taxon>
        <taxon>Agaricales</taxon>
        <taxon>Marasmiineae</taxon>
        <taxon>Mycenaceae</taxon>
        <taxon>Mycena</taxon>
    </lineage>
</organism>
<keyword evidence="2" id="KW-1185">Reference proteome</keyword>
<sequence length="218" mass="24548">MTSEVLLVDWRTQKYILVELVDSSHLRDVGLIPGHVLHVVHSPQSTQPQLHIYYLDVFHALWLPLVNFDLTKHLTLVEYPHLVLPLPAPTSLIWYLQMKIHESPLRADTYKISICIWGQHNVVLRCTYAPSLGPSDGRVAVTGKPTSGRRILNFRRPSYAGYALDAKKQSVCRSAVDSDGADLDVVEMPEGCEWEHLFSASGVVTRLMSSAAVISYYR</sequence>
<proteinExistence type="predicted"/>
<protein>
    <submittedName>
        <fullName evidence="1">Uncharacterized protein</fullName>
    </submittedName>
</protein>
<comment type="caution">
    <text evidence="1">The sequence shown here is derived from an EMBL/GenBank/DDBJ whole genome shotgun (WGS) entry which is preliminary data.</text>
</comment>
<name>A0AAD7GCP2_MYCRO</name>
<evidence type="ECO:0000313" key="2">
    <source>
        <dbReference type="Proteomes" id="UP001221757"/>
    </source>
</evidence>
<gene>
    <name evidence="1" type="ORF">B0H17DRAFT_103807</name>
</gene>